<dbReference type="EMBL" id="CP034464">
    <property type="protein sequence ID" value="AZP13219.1"/>
    <property type="molecule type" value="Genomic_DNA"/>
</dbReference>
<proteinExistence type="predicted"/>
<reference evidence="1 2" key="1">
    <citation type="journal article" date="2011" name="Int. J. Syst. Evol. Microbiol.">
        <title>Description of Undibacterium oligocarboniphilum sp. nov., isolated from purified water, and Undibacterium pigrum strain CCUG 49012 as the type strain of Undibacterium parvum sp. nov., and emended descriptions of the genus Undibacterium and the species Undibacterium pigrum.</title>
        <authorList>
            <person name="Eder W."/>
            <person name="Wanner G."/>
            <person name="Ludwig W."/>
            <person name="Busse H.J."/>
            <person name="Ziemke-Kageler F."/>
            <person name="Lang E."/>
        </authorList>
    </citation>
    <scope>NUCLEOTIDE SEQUENCE [LARGE SCALE GENOMIC DNA]</scope>
    <source>
        <strain evidence="1 2">DSM 23061</strain>
    </source>
</reference>
<dbReference type="AlphaFoldDB" id="A0A3Q9BS13"/>
<dbReference type="Proteomes" id="UP000275663">
    <property type="component" value="Chromosome"/>
</dbReference>
<evidence type="ECO:0000313" key="2">
    <source>
        <dbReference type="Proteomes" id="UP000275663"/>
    </source>
</evidence>
<protein>
    <submittedName>
        <fullName evidence="1">Uncharacterized protein</fullName>
    </submittedName>
</protein>
<sequence length="101" mass="11046">MNTTINTKAAMLTLLLAGVIGTVAAFEIHTPLVKIQTVNIHHQRMTVEEKIAFDTENTQPQTILISATRLSQQQKMAMAFEDQNAQLVTMHNKISAAAGSI</sequence>
<organism evidence="1 2">
    <name type="scientific">Undibacterium parvum</name>
    <dbReference type="NCBI Taxonomy" id="401471"/>
    <lineage>
        <taxon>Bacteria</taxon>
        <taxon>Pseudomonadati</taxon>
        <taxon>Pseudomonadota</taxon>
        <taxon>Betaproteobacteria</taxon>
        <taxon>Burkholderiales</taxon>
        <taxon>Oxalobacteraceae</taxon>
        <taxon>Undibacterium</taxon>
    </lineage>
</organism>
<dbReference type="KEGG" id="upv:EJN92_15175"/>
<dbReference type="RefSeq" id="WP_126128595.1">
    <property type="nucleotide sequence ID" value="NZ_CP034464.1"/>
</dbReference>
<gene>
    <name evidence="1" type="ORF">EJN92_15175</name>
</gene>
<dbReference type="OrthoDB" id="8781957at2"/>
<evidence type="ECO:0000313" key="1">
    <source>
        <dbReference type="EMBL" id="AZP13219.1"/>
    </source>
</evidence>
<name>A0A3Q9BS13_9BURK</name>
<accession>A0A3Q9BS13</accession>
<keyword evidence="2" id="KW-1185">Reference proteome</keyword>